<dbReference type="EMBL" id="BMAV01023381">
    <property type="protein sequence ID" value="GFY79075.1"/>
    <property type="molecule type" value="Genomic_DNA"/>
</dbReference>
<sequence>MIETNSSLSNEMKSGHGLVRKFPTRRRSAIWSYCSSYVLSWRDSSRKMGRIPASCDVKPTYVLVEELAVCNVILDKTIKVNLFTCCSKLKRQQ</sequence>
<evidence type="ECO:0000313" key="2">
    <source>
        <dbReference type="Proteomes" id="UP000886998"/>
    </source>
</evidence>
<accession>A0A8X6YTQ3</accession>
<reference evidence="1" key="1">
    <citation type="submission" date="2020-08" db="EMBL/GenBank/DDBJ databases">
        <title>Multicomponent nature underlies the extraordinary mechanical properties of spider dragline silk.</title>
        <authorList>
            <person name="Kono N."/>
            <person name="Nakamura H."/>
            <person name="Mori M."/>
            <person name="Yoshida Y."/>
            <person name="Ohtoshi R."/>
            <person name="Malay A.D."/>
            <person name="Moran D.A.P."/>
            <person name="Tomita M."/>
            <person name="Numata K."/>
            <person name="Arakawa K."/>
        </authorList>
    </citation>
    <scope>NUCLEOTIDE SEQUENCE</scope>
</reference>
<name>A0A8X6YTQ3_9ARAC</name>
<dbReference type="Proteomes" id="UP000886998">
    <property type="component" value="Unassembled WGS sequence"/>
</dbReference>
<gene>
    <name evidence="1" type="ORF">TNIN_106791</name>
</gene>
<evidence type="ECO:0000313" key="1">
    <source>
        <dbReference type="EMBL" id="GFY79075.1"/>
    </source>
</evidence>
<proteinExistence type="predicted"/>
<keyword evidence="2" id="KW-1185">Reference proteome</keyword>
<protein>
    <submittedName>
        <fullName evidence="1">Uncharacterized protein</fullName>
    </submittedName>
</protein>
<dbReference type="AlphaFoldDB" id="A0A8X6YTQ3"/>
<organism evidence="1 2">
    <name type="scientific">Trichonephila inaurata madagascariensis</name>
    <dbReference type="NCBI Taxonomy" id="2747483"/>
    <lineage>
        <taxon>Eukaryota</taxon>
        <taxon>Metazoa</taxon>
        <taxon>Ecdysozoa</taxon>
        <taxon>Arthropoda</taxon>
        <taxon>Chelicerata</taxon>
        <taxon>Arachnida</taxon>
        <taxon>Araneae</taxon>
        <taxon>Araneomorphae</taxon>
        <taxon>Entelegynae</taxon>
        <taxon>Araneoidea</taxon>
        <taxon>Nephilidae</taxon>
        <taxon>Trichonephila</taxon>
        <taxon>Trichonephila inaurata</taxon>
    </lineage>
</organism>
<comment type="caution">
    <text evidence="1">The sequence shown here is derived from an EMBL/GenBank/DDBJ whole genome shotgun (WGS) entry which is preliminary data.</text>
</comment>